<evidence type="ECO:0000259" key="4">
    <source>
        <dbReference type="Pfam" id="PF17177"/>
    </source>
</evidence>
<evidence type="ECO:0000256" key="3">
    <source>
        <dbReference type="PROSITE-ProRule" id="PRU00708"/>
    </source>
</evidence>
<evidence type="ECO:0000256" key="2">
    <source>
        <dbReference type="ARBA" id="ARBA00022737"/>
    </source>
</evidence>
<evidence type="ECO:0000313" key="5">
    <source>
        <dbReference type="EMBL" id="KAK1394776.1"/>
    </source>
</evidence>
<proteinExistence type="inferred from homology"/>
<dbReference type="InterPro" id="IPR011990">
    <property type="entry name" value="TPR-like_helical_dom_sf"/>
</dbReference>
<evidence type="ECO:0000256" key="1">
    <source>
        <dbReference type="ARBA" id="ARBA00007626"/>
    </source>
</evidence>
<dbReference type="PROSITE" id="PS51375">
    <property type="entry name" value="PPR"/>
    <property type="match status" value="3"/>
</dbReference>
<dbReference type="Proteomes" id="UP001237642">
    <property type="component" value="Unassembled WGS sequence"/>
</dbReference>
<comment type="caution">
    <text evidence="5">The sequence shown here is derived from an EMBL/GenBank/DDBJ whole genome shotgun (WGS) entry which is preliminary data.</text>
</comment>
<gene>
    <name evidence="5" type="ORF">POM88_013832</name>
</gene>
<feature type="repeat" description="PPR" evidence="3">
    <location>
        <begin position="218"/>
        <end position="252"/>
    </location>
</feature>
<dbReference type="PANTHER" id="PTHR47447">
    <property type="entry name" value="OS03G0856100 PROTEIN"/>
    <property type="match status" value="1"/>
</dbReference>
<feature type="repeat" description="PPR" evidence="3">
    <location>
        <begin position="253"/>
        <end position="287"/>
    </location>
</feature>
<dbReference type="InterPro" id="IPR002885">
    <property type="entry name" value="PPR_rpt"/>
</dbReference>
<keyword evidence="2" id="KW-0677">Repeat</keyword>
<evidence type="ECO:0000313" key="6">
    <source>
        <dbReference type="Proteomes" id="UP001237642"/>
    </source>
</evidence>
<feature type="repeat" description="PPR" evidence="3">
    <location>
        <begin position="183"/>
        <end position="217"/>
    </location>
</feature>
<accession>A0AAD8IZZ5</accession>
<dbReference type="NCBIfam" id="TIGR00756">
    <property type="entry name" value="PPR"/>
    <property type="match status" value="3"/>
</dbReference>
<dbReference type="Gene3D" id="1.25.40.10">
    <property type="entry name" value="Tetratricopeptide repeat domain"/>
    <property type="match status" value="2"/>
</dbReference>
<reference evidence="5" key="2">
    <citation type="submission" date="2023-05" db="EMBL/GenBank/DDBJ databases">
        <authorList>
            <person name="Schelkunov M.I."/>
        </authorList>
    </citation>
    <scope>NUCLEOTIDE SEQUENCE</scope>
    <source>
        <strain evidence="5">Hsosn_3</strain>
        <tissue evidence="5">Leaf</tissue>
    </source>
</reference>
<feature type="domain" description="PROP1-like PPR" evidence="4">
    <location>
        <begin position="174"/>
        <end position="284"/>
    </location>
</feature>
<dbReference type="Pfam" id="PF17177">
    <property type="entry name" value="PPR_long"/>
    <property type="match status" value="1"/>
</dbReference>
<dbReference type="InterPro" id="IPR033443">
    <property type="entry name" value="PROP1-like_PPR_dom"/>
</dbReference>
<organism evidence="5 6">
    <name type="scientific">Heracleum sosnowskyi</name>
    <dbReference type="NCBI Taxonomy" id="360622"/>
    <lineage>
        <taxon>Eukaryota</taxon>
        <taxon>Viridiplantae</taxon>
        <taxon>Streptophyta</taxon>
        <taxon>Embryophyta</taxon>
        <taxon>Tracheophyta</taxon>
        <taxon>Spermatophyta</taxon>
        <taxon>Magnoliopsida</taxon>
        <taxon>eudicotyledons</taxon>
        <taxon>Gunneridae</taxon>
        <taxon>Pentapetalae</taxon>
        <taxon>asterids</taxon>
        <taxon>campanulids</taxon>
        <taxon>Apiales</taxon>
        <taxon>Apiaceae</taxon>
        <taxon>Apioideae</taxon>
        <taxon>apioid superclade</taxon>
        <taxon>Tordylieae</taxon>
        <taxon>Tordyliinae</taxon>
        <taxon>Heracleum</taxon>
    </lineage>
</organism>
<keyword evidence="6" id="KW-1185">Reference proteome</keyword>
<name>A0AAD8IZZ5_9APIA</name>
<sequence length="291" mass="33132">MAVIVLCSSSFCCSNFKHLQYGNFYSSRFDKGRNFECVKVLPFGLNWKKHRKKIVGKCGVSIKSLNFSEWVNGISKKKISSEEIILVLKSIQDLDEAFSVFLSVAELPKVVHTTETCNYMLELLRVRKRIDDMVVVFELMQKQIIYRSLNTCMIIFSVLDVKGGIRQSPYALKRMRDVGFVLNGYSYNGLIHLILQSGFCREALEVYERVLSEGIIPSLKTYSALMVASGKRRDIETVMNLLAEMESLGLRPNVYTFTICIRVLGRAGKIDEAYRILKRMDQEGCGPDVVT</sequence>
<dbReference type="EMBL" id="JAUIZM010000003">
    <property type="protein sequence ID" value="KAK1394776.1"/>
    <property type="molecule type" value="Genomic_DNA"/>
</dbReference>
<dbReference type="AlphaFoldDB" id="A0AAD8IZZ5"/>
<comment type="similarity">
    <text evidence="1">Belongs to the PPR family. P subfamily.</text>
</comment>
<dbReference type="PANTHER" id="PTHR47447:SF17">
    <property type="entry name" value="OS12G0638900 PROTEIN"/>
    <property type="match status" value="1"/>
</dbReference>
<reference evidence="5" key="1">
    <citation type="submission" date="2023-02" db="EMBL/GenBank/DDBJ databases">
        <title>Genome of toxic invasive species Heracleum sosnowskyi carries increased number of genes despite the absence of recent whole-genome duplications.</title>
        <authorList>
            <person name="Schelkunov M."/>
            <person name="Shtratnikova V."/>
            <person name="Makarenko M."/>
            <person name="Klepikova A."/>
            <person name="Omelchenko D."/>
            <person name="Novikova G."/>
            <person name="Obukhova E."/>
            <person name="Bogdanov V."/>
            <person name="Penin A."/>
            <person name="Logacheva M."/>
        </authorList>
    </citation>
    <scope>NUCLEOTIDE SEQUENCE</scope>
    <source>
        <strain evidence="5">Hsosn_3</strain>
        <tissue evidence="5">Leaf</tissue>
    </source>
</reference>
<protein>
    <submittedName>
        <fullName evidence="5">Pentatricopeptide repeat-containing protein, chloroplastic</fullName>
    </submittedName>
</protein>